<dbReference type="GO" id="GO:0016705">
    <property type="term" value="F:oxidoreductase activity, acting on paired donors, with incorporation or reduction of molecular oxygen"/>
    <property type="evidence" value="ECO:0007669"/>
    <property type="project" value="InterPro"/>
</dbReference>
<keyword evidence="1" id="KW-0812">Transmembrane</keyword>
<gene>
    <name evidence="2" type="ORF">YASMINEVIRUS_1039</name>
</gene>
<dbReference type="GO" id="GO:0020037">
    <property type="term" value="F:heme binding"/>
    <property type="evidence" value="ECO:0007669"/>
    <property type="project" value="InterPro"/>
</dbReference>
<comment type="caution">
    <text evidence="2">The sequence shown here is derived from an EMBL/GenBank/DDBJ whole genome shotgun (WGS) entry which is preliminary data.</text>
</comment>
<dbReference type="Gene3D" id="1.10.630.10">
    <property type="entry name" value="Cytochrome P450"/>
    <property type="match status" value="1"/>
</dbReference>
<dbReference type="GO" id="GO:0005506">
    <property type="term" value="F:iron ion binding"/>
    <property type="evidence" value="ECO:0007669"/>
    <property type="project" value="InterPro"/>
</dbReference>
<evidence type="ECO:0000313" key="2">
    <source>
        <dbReference type="EMBL" id="VBB18576.1"/>
    </source>
</evidence>
<organism evidence="2 3">
    <name type="scientific">Yasminevirus sp. GU-2018</name>
    <dbReference type="NCBI Taxonomy" id="2420051"/>
    <lineage>
        <taxon>Viruses</taxon>
        <taxon>Varidnaviria</taxon>
        <taxon>Bamfordvirae</taxon>
        <taxon>Nucleocytoviricota</taxon>
        <taxon>Megaviricetes</taxon>
        <taxon>Imitervirales</taxon>
        <taxon>Mimiviridae</taxon>
        <taxon>Klosneuvirinae</taxon>
        <taxon>Yasminevirus</taxon>
        <taxon>Yasminevirus saudimassiliense</taxon>
    </lineage>
</organism>
<dbReference type="EMBL" id="UPSH01000001">
    <property type="protein sequence ID" value="VBB18576.1"/>
    <property type="molecule type" value="Genomic_DNA"/>
</dbReference>
<name>A0A5K0UBQ7_9VIRU</name>
<dbReference type="Pfam" id="PF00067">
    <property type="entry name" value="p450"/>
    <property type="match status" value="1"/>
</dbReference>
<reference evidence="2 3" key="1">
    <citation type="submission" date="2018-10" db="EMBL/GenBank/DDBJ databases">
        <authorList>
            <consortium name="IHU Genomes"/>
        </authorList>
    </citation>
    <scope>NUCLEOTIDE SEQUENCE [LARGE SCALE GENOMIC DNA]</scope>
    <source>
        <strain evidence="2 3">A1</strain>
    </source>
</reference>
<dbReference type="SUPFAM" id="SSF48264">
    <property type="entry name" value="Cytochrome P450"/>
    <property type="match status" value="1"/>
</dbReference>
<keyword evidence="1" id="KW-0472">Membrane</keyword>
<evidence type="ECO:0000313" key="3">
    <source>
        <dbReference type="Proteomes" id="UP000594342"/>
    </source>
</evidence>
<accession>A0A5K0UBQ7</accession>
<keyword evidence="3" id="KW-1185">Reference proteome</keyword>
<proteinExistence type="predicted"/>
<dbReference type="InterPro" id="IPR036396">
    <property type="entry name" value="Cyt_P450_sf"/>
</dbReference>
<dbReference type="Proteomes" id="UP000594342">
    <property type="component" value="Unassembled WGS sequence"/>
</dbReference>
<evidence type="ECO:0000256" key="1">
    <source>
        <dbReference type="SAM" id="Phobius"/>
    </source>
</evidence>
<sequence>MPSTKTIAPDRIYTFMFGETVIDFFWGYLFGIIQIIFNKIVRSFYLFRFELFVDNLLYPYYSVSRYRSKKFGTLFPLYGQICTGSFDVASELIQQCPVKTKYFGGLKQTGNYLHNDFLIFLPDSQNLKIEKQYINDMLESGESLMVTKNFYNSLTKGCSTPKQMVGRLLRLFHESCLLMTPTFFELSVLKIQSLLMMPLVINSLLPNFVLSPLKKLTTFMYSLVYSRSPVVALHRGGLKQFMSEIFPGLQVALVAGVSFLEIRLELYKKDIVKHNKLIKRYFSENNIKISNSYETYVEYEKSEYFKDVVNITNEFLRLAPAVEVVTYSAKRDMITHHCSIPIYVKKGDPVNIHIPTVNRDPKRYKNPDKFIIDRDYSDMITFNGKTAKRCPAENFIRKSLYIIVFNMLVNSLKE</sequence>
<feature type="transmembrane region" description="Helical" evidence="1">
    <location>
        <begin position="43"/>
        <end position="61"/>
    </location>
</feature>
<dbReference type="GO" id="GO:0004497">
    <property type="term" value="F:monooxygenase activity"/>
    <property type="evidence" value="ECO:0007669"/>
    <property type="project" value="InterPro"/>
</dbReference>
<protein>
    <submittedName>
        <fullName evidence="2">Cytochrome P450 71A1-like</fullName>
    </submittedName>
</protein>
<dbReference type="InterPro" id="IPR001128">
    <property type="entry name" value="Cyt_P450"/>
</dbReference>
<feature type="transmembrane region" description="Helical" evidence="1">
    <location>
        <begin position="12"/>
        <end position="37"/>
    </location>
</feature>
<keyword evidence="1" id="KW-1133">Transmembrane helix</keyword>